<evidence type="ECO:0000256" key="9">
    <source>
        <dbReference type="RuleBase" id="RU367153"/>
    </source>
</evidence>
<reference evidence="10 11" key="1">
    <citation type="submission" date="2022-03" db="EMBL/GenBank/DDBJ databases">
        <authorList>
            <person name="Jo J.-H."/>
            <person name="Im W.-T."/>
        </authorList>
    </citation>
    <scope>NUCLEOTIDE SEQUENCE [LARGE SCALE GENOMIC DNA]</scope>
    <source>
        <strain evidence="10 11">MA9</strain>
    </source>
</reference>
<feature type="transmembrane region" description="Helical" evidence="9">
    <location>
        <begin position="35"/>
        <end position="59"/>
    </location>
</feature>
<dbReference type="PANTHER" id="PTHR36835">
    <property type="entry name" value="CYTOCHROME BO(3) UBIQUINOL OXIDASE SUBUNIT 4"/>
    <property type="match status" value="1"/>
</dbReference>
<accession>A0ABS9UIK5</accession>
<name>A0ABS9UIK5_9BACL</name>
<protein>
    <recommendedName>
        <fullName evidence="9">Quinol oxidase subunit 4</fullName>
        <ecNumber evidence="9">1.10.3.-</ecNumber>
    </recommendedName>
</protein>
<dbReference type="InterPro" id="IPR005171">
    <property type="entry name" value="Cyt_c_oxidase_su4_prok"/>
</dbReference>
<feature type="transmembrane region" description="Helical" evidence="9">
    <location>
        <begin position="12"/>
        <end position="29"/>
    </location>
</feature>
<dbReference type="InterPro" id="IPR050968">
    <property type="entry name" value="Cytochrome_c_oxidase_bac_sub4"/>
</dbReference>
<evidence type="ECO:0000256" key="7">
    <source>
        <dbReference type="ARBA" id="ARBA00023002"/>
    </source>
</evidence>
<dbReference type="RefSeq" id="WP_241371158.1">
    <property type="nucleotide sequence ID" value="NZ_JAKZFC010000014.1"/>
</dbReference>
<keyword evidence="6 9" id="KW-1133">Transmembrane helix</keyword>
<evidence type="ECO:0000313" key="10">
    <source>
        <dbReference type="EMBL" id="MCH7324000.1"/>
    </source>
</evidence>
<dbReference type="NCBIfam" id="TIGR02901">
    <property type="entry name" value="QoxD"/>
    <property type="match status" value="1"/>
</dbReference>
<sequence>MGDIFPRNQVLGFVSSLILTAVALSVYFLDASFDIAMTILLITAFIQAGLQLIVFMHAGETEERSAIFTNLFYAVFIGLVTVFGTLLTMIWGYL</sequence>
<dbReference type="InterPro" id="IPR014250">
    <property type="entry name" value="QoxD"/>
</dbReference>
<keyword evidence="4 9" id="KW-1003">Cell membrane</keyword>
<comment type="subcellular location">
    <subcellularLocation>
        <location evidence="2 9">Cell membrane</location>
        <topology evidence="2 9">Multi-pass membrane protein</topology>
    </subcellularLocation>
</comment>
<comment type="function">
    <text evidence="9">Catalyzes quinol oxidation with the concomitant reduction of oxygen to water.</text>
</comment>
<evidence type="ECO:0000256" key="6">
    <source>
        <dbReference type="ARBA" id="ARBA00022989"/>
    </source>
</evidence>
<gene>
    <name evidence="10" type="primary">qoxD</name>
    <name evidence="10" type="ORF">LZ480_19230</name>
</gene>
<evidence type="ECO:0000256" key="5">
    <source>
        <dbReference type="ARBA" id="ARBA00022692"/>
    </source>
</evidence>
<evidence type="ECO:0000256" key="3">
    <source>
        <dbReference type="ARBA" id="ARBA00008079"/>
    </source>
</evidence>
<comment type="similarity">
    <text evidence="3 9">Belongs to the cytochrome c oxidase bacterial subunit 4 family.</text>
</comment>
<dbReference type="EMBL" id="JAKZFC010000014">
    <property type="protein sequence ID" value="MCH7324000.1"/>
    <property type="molecule type" value="Genomic_DNA"/>
</dbReference>
<keyword evidence="5 9" id="KW-0812">Transmembrane</keyword>
<comment type="catalytic activity">
    <reaction evidence="1 9">
        <text>2 a quinol + O2 = 2 a quinone + 2 H2O</text>
        <dbReference type="Rhea" id="RHEA:55376"/>
        <dbReference type="ChEBI" id="CHEBI:15377"/>
        <dbReference type="ChEBI" id="CHEBI:15379"/>
        <dbReference type="ChEBI" id="CHEBI:24646"/>
        <dbReference type="ChEBI" id="CHEBI:132124"/>
    </reaction>
</comment>
<evidence type="ECO:0000256" key="8">
    <source>
        <dbReference type="ARBA" id="ARBA00023136"/>
    </source>
</evidence>
<comment type="caution">
    <text evidence="10">The sequence shown here is derived from an EMBL/GenBank/DDBJ whole genome shotgun (WGS) entry which is preliminary data.</text>
</comment>
<proteinExistence type="inferred from homology"/>
<keyword evidence="7 9" id="KW-0560">Oxidoreductase</keyword>
<dbReference type="Proteomes" id="UP001316087">
    <property type="component" value="Unassembled WGS sequence"/>
</dbReference>
<keyword evidence="11" id="KW-1185">Reference proteome</keyword>
<evidence type="ECO:0000313" key="11">
    <source>
        <dbReference type="Proteomes" id="UP001316087"/>
    </source>
</evidence>
<dbReference type="PANTHER" id="PTHR36835:SF1">
    <property type="entry name" value="CYTOCHROME BO(3) UBIQUINOL OXIDASE SUBUNIT 4"/>
    <property type="match status" value="1"/>
</dbReference>
<evidence type="ECO:0000256" key="2">
    <source>
        <dbReference type="ARBA" id="ARBA00004651"/>
    </source>
</evidence>
<evidence type="ECO:0000256" key="4">
    <source>
        <dbReference type="ARBA" id="ARBA00022475"/>
    </source>
</evidence>
<keyword evidence="8 9" id="KW-0472">Membrane</keyword>
<dbReference type="EC" id="1.10.3.-" evidence="9"/>
<evidence type="ECO:0000256" key="1">
    <source>
        <dbReference type="ARBA" id="ARBA00000725"/>
    </source>
</evidence>
<feature type="transmembrane region" description="Helical" evidence="9">
    <location>
        <begin position="71"/>
        <end position="93"/>
    </location>
</feature>
<dbReference type="Pfam" id="PF03626">
    <property type="entry name" value="COX4_pro"/>
    <property type="match status" value="1"/>
</dbReference>
<organism evidence="10 11">
    <name type="scientific">Solibacillus palustris</name>
    <dbReference type="NCBI Taxonomy" id="2908203"/>
    <lineage>
        <taxon>Bacteria</taxon>
        <taxon>Bacillati</taxon>
        <taxon>Bacillota</taxon>
        <taxon>Bacilli</taxon>
        <taxon>Bacillales</taxon>
        <taxon>Caryophanaceae</taxon>
        <taxon>Solibacillus</taxon>
    </lineage>
</organism>